<dbReference type="AlphaFoldDB" id="A0A5C2RZD3"/>
<dbReference type="Gene3D" id="1.20.1280.50">
    <property type="match status" value="1"/>
</dbReference>
<dbReference type="SUPFAM" id="SSF52047">
    <property type="entry name" value="RNI-like"/>
    <property type="match status" value="1"/>
</dbReference>
<proteinExistence type="predicted"/>
<dbReference type="Gene3D" id="3.80.10.10">
    <property type="entry name" value="Ribonuclease Inhibitor"/>
    <property type="match status" value="1"/>
</dbReference>
<gene>
    <name evidence="1" type="ORF">L227DRAFT_553667</name>
</gene>
<evidence type="ECO:0000313" key="2">
    <source>
        <dbReference type="Proteomes" id="UP000313359"/>
    </source>
</evidence>
<reference evidence="1" key="1">
    <citation type="journal article" date="2018" name="Genome Biol. Evol.">
        <title>Genomics and development of Lentinus tigrinus, a white-rot wood-decaying mushroom with dimorphic fruiting bodies.</title>
        <authorList>
            <person name="Wu B."/>
            <person name="Xu Z."/>
            <person name="Knudson A."/>
            <person name="Carlson A."/>
            <person name="Chen N."/>
            <person name="Kovaka S."/>
            <person name="LaButti K."/>
            <person name="Lipzen A."/>
            <person name="Pennachio C."/>
            <person name="Riley R."/>
            <person name="Schakwitz W."/>
            <person name="Umezawa K."/>
            <person name="Ohm R.A."/>
            <person name="Grigoriev I.V."/>
            <person name="Nagy L.G."/>
            <person name="Gibbons J."/>
            <person name="Hibbett D."/>
        </authorList>
    </citation>
    <scope>NUCLEOTIDE SEQUENCE [LARGE SCALE GENOMIC DNA]</scope>
    <source>
        <strain evidence="1">ALCF2SS1-6</strain>
    </source>
</reference>
<name>A0A5C2RZD3_9APHY</name>
<dbReference type="Proteomes" id="UP000313359">
    <property type="component" value="Unassembled WGS sequence"/>
</dbReference>
<evidence type="ECO:0000313" key="1">
    <source>
        <dbReference type="EMBL" id="RPD56430.1"/>
    </source>
</evidence>
<dbReference type="InterPro" id="IPR032675">
    <property type="entry name" value="LRR_dom_sf"/>
</dbReference>
<dbReference type="OrthoDB" id="2746049at2759"/>
<evidence type="ECO:0008006" key="3">
    <source>
        <dbReference type="Google" id="ProtNLM"/>
    </source>
</evidence>
<keyword evidence="2" id="KW-1185">Reference proteome</keyword>
<sequence length="550" mass="61502">MPMLTDDIRLVDMAERLLCALRDSRTRLGLDVLKHLEETATATLALARSGINTYASINTLPAEVLGIIFQNALPSGGRGFPFNGYEDPRMGEEVRSRTVLAHVCQRWRHIALDMASFWTVIDEFSHDSSSAFLARSGDMPLQVYVKQTLCRDAGHALVPHGPRIRDLHLSIPKERRSVIPSTTTLFPFDPKNLERLCIVTEAMPFDDSRPNIHIDMPPVLFPGPTPHLKMLILRSMCWLPGIPYSNLTHLHMTRGTPISLITLLTFLGHCTALEELVLVDIFIASATAVPLDHAITLPRLRMLVLGINQSHLSMRRLLQYLSLPSTVTLRVNGAYAFRALSDLRPFPELPFTASFDTLSIDHASRHLVVRASGPSSALLLDFKEYPTASHDHAIYLMESIIPFDNIVDLRYRSHTVHAQLAVHLLADAHMPSLRKFSFVDAGDVAVVPEPMLERREAYVHAISRALERSPNLAELQLWSADAAFPLRLGLRTSAPSLRTLVFYCSGTTDEVLDMDAFHQQAQEAKVYSFSQCEAPLTIAGVDPVHHIYEW</sequence>
<dbReference type="EMBL" id="ML122288">
    <property type="protein sequence ID" value="RPD56430.1"/>
    <property type="molecule type" value="Genomic_DNA"/>
</dbReference>
<organism evidence="1 2">
    <name type="scientific">Lentinus tigrinus ALCF2SS1-6</name>
    <dbReference type="NCBI Taxonomy" id="1328759"/>
    <lineage>
        <taxon>Eukaryota</taxon>
        <taxon>Fungi</taxon>
        <taxon>Dikarya</taxon>
        <taxon>Basidiomycota</taxon>
        <taxon>Agaricomycotina</taxon>
        <taxon>Agaricomycetes</taxon>
        <taxon>Polyporales</taxon>
        <taxon>Polyporaceae</taxon>
        <taxon>Lentinus</taxon>
    </lineage>
</organism>
<accession>A0A5C2RZD3</accession>
<dbReference type="STRING" id="1328759.A0A5C2RZD3"/>
<protein>
    <recommendedName>
        <fullName evidence="3">F-box domain-containing protein</fullName>
    </recommendedName>
</protein>